<proteinExistence type="predicted"/>
<sequence>MVATHIVPRSGSFDFVSQMRLYIMWHIVTGTMLNLPLLILRHMKECLSKDSGKLSHGGLLTKLFKIFGVPLDAEVQETMKKTDTINQHTIAHMHWEKKNSVWGKIGQVNVEEEEERTQEDVHIGPPKIQSYASMETILDYLREMEGQLNVRLDSLMQRWMLIIKLT</sequence>
<gene>
    <name evidence="2" type="ORF">CFOL_v3_12793</name>
</gene>
<dbReference type="InParanoid" id="A0A1Q3BN54"/>
<feature type="transmembrane region" description="Helical" evidence="1">
    <location>
        <begin position="22"/>
        <end position="40"/>
    </location>
</feature>
<dbReference type="Proteomes" id="UP000187406">
    <property type="component" value="Unassembled WGS sequence"/>
</dbReference>
<keyword evidence="1" id="KW-0472">Membrane</keyword>
<evidence type="ECO:0000256" key="1">
    <source>
        <dbReference type="SAM" id="Phobius"/>
    </source>
</evidence>
<dbReference type="EMBL" id="BDDD01000711">
    <property type="protein sequence ID" value="GAV69292.1"/>
    <property type="molecule type" value="Genomic_DNA"/>
</dbReference>
<evidence type="ECO:0000313" key="2">
    <source>
        <dbReference type="EMBL" id="GAV69292.1"/>
    </source>
</evidence>
<comment type="caution">
    <text evidence="2">The sequence shown here is derived from an EMBL/GenBank/DDBJ whole genome shotgun (WGS) entry which is preliminary data.</text>
</comment>
<dbReference type="OrthoDB" id="848707at2759"/>
<protein>
    <submittedName>
        <fullName evidence="2">Uncharacterized protein</fullName>
    </submittedName>
</protein>
<reference evidence="3" key="1">
    <citation type="submission" date="2016-04" db="EMBL/GenBank/DDBJ databases">
        <title>Cephalotus genome sequencing.</title>
        <authorList>
            <person name="Fukushima K."/>
            <person name="Hasebe M."/>
            <person name="Fang X."/>
        </authorList>
    </citation>
    <scope>NUCLEOTIDE SEQUENCE [LARGE SCALE GENOMIC DNA]</scope>
    <source>
        <strain evidence="3">cv. St1</strain>
    </source>
</reference>
<keyword evidence="3" id="KW-1185">Reference proteome</keyword>
<dbReference type="AlphaFoldDB" id="A0A1Q3BN54"/>
<keyword evidence="1" id="KW-0812">Transmembrane</keyword>
<name>A0A1Q3BN54_CEPFO</name>
<accession>A0A1Q3BN54</accession>
<keyword evidence="1" id="KW-1133">Transmembrane helix</keyword>
<organism evidence="2 3">
    <name type="scientific">Cephalotus follicularis</name>
    <name type="common">Albany pitcher plant</name>
    <dbReference type="NCBI Taxonomy" id="3775"/>
    <lineage>
        <taxon>Eukaryota</taxon>
        <taxon>Viridiplantae</taxon>
        <taxon>Streptophyta</taxon>
        <taxon>Embryophyta</taxon>
        <taxon>Tracheophyta</taxon>
        <taxon>Spermatophyta</taxon>
        <taxon>Magnoliopsida</taxon>
        <taxon>eudicotyledons</taxon>
        <taxon>Gunneridae</taxon>
        <taxon>Pentapetalae</taxon>
        <taxon>rosids</taxon>
        <taxon>fabids</taxon>
        <taxon>Oxalidales</taxon>
        <taxon>Cephalotaceae</taxon>
        <taxon>Cephalotus</taxon>
    </lineage>
</organism>
<evidence type="ECO:0000313" key="3">
    <source>
        <dbReference type="Proteomes" id="UP000187406"/>
    </source>
</evidence>